<name>A0A919DYB6_9ACTN</name>
<evidence type="ECO:0000313" key="3">
    <source>
        <dbReference type="Proteomes" id="UP000608024"/>
    </source>
</evidence>
<feature type="region of interest" description="Disordered" evidence="1">
    <location>
        <begin position="1"/>
        <end position="48"/>
    </location>
</feature>
<sequence length="62" mass="6482">MTGGSGTAEASQGRSRPDSGRNDSFQRDIARREKGPCAGDLPLGVGERPVGARWAGLAVGRW</sequence>
<reference evidence="2" key="1">
    <citation type="journal article" date="2014" name="Int. J. Syst. Evol. Microbiol.">
        <title>Complete genome sequence of Corynebacterium casei LMG S-19264T (=DSM 44701T), isolated from a smear-ripened cheese.</title>
        <authorList>
            <consortium name="US DOE Joint Genome Institute (JGI-PGF)"/>
            <person name="Walter F."/>
            <person name="Albersmeier A."/>
            <person name="Kalinowski J."/>
            <person name="Ruckert C."/>
        </authorList>
    </citation>
    <scope>NUCLEOTIDE SEQUENCE</scope>
    <source>
        <strain evidence="2">JCM 4784</strain>
    </source>
</reference>
<dbReference type="AlphaFoldDB" id="A0A919DYB6"/>
<keyword evidence="3" id="KW-1185">Reference proteome</keyword>
<feature type="compositionally biased region" description="Basic and acidic residues" evidence="1">
    <location>
        <begin position="15"/>
        <end position="35"/>
    </location>
</feature>
<protein>
    <submittedName>
        <fullName evidence="2">Uncharacterized protein</fullName>
    </submittedName>
</protein>
<reference evidence="2" key="2">
    <citation type="submission" date="2020-09" db="EMBL/GenBank/DDBJ databases">
        <authorList>
            <person name="Sun Q."/>
            <person name="Ohkuma M."/>
        </authorList>
    </citation>
    <scope>NUCLEOTIDE SEQUENCE</scope>
    <source>
        <strain evidence="2">JCM 4784</strain>
    </source>
</reference>
<evidence type="ECO:0000256" key="1">
    <source>
        <dbReference type="SAM" id="MobiDB-lite"/>
    </source>
</evidence>
<proteinExistence type="predicted"/>
<comment type="caution">
    <text evidence="2">The sequence shown here is derived from an EMBL/GenBank/DDBJ whole genome shotgun (WGS) entry which is preliminary data.</text>
</comment>
<organism evidence="2 3">
    <name type="scientific">Streptomyces longispororuber</name>
    <dbReference type="NCBI Taxonomy" id="68230"/>
    <lineage>
        <taxon>Bacteria</taxon>
        <taxon>Bacillati</taxon>
        <taxon>Actinomycetota</taxon>
        <taxon>Actinomycetes</taxon>
        <taxon>Kitasatosporales</taxon>
        <taxon>Streptomycetaceae</taxon>
        <taxon>Streptomyces</taxon>
    </lineage>
</organism>
<accession>A0A919DYB6</accession>
<evidence type="ECO:0000313" key="2">
    <source>
        <dbReference type="EMBL" id="GHE91208.1"/>
    </source>
</evidence>
<dbReference type="Proteomes" id="UP000608024">
    <property type="component" value="Unassembled WGS sequence"/>
</dbReference>
<dbReference type="EMBL" id="BNBT01000173">
    <property type="protein sequence ID" value="GHE91208.1"/>
    <property type="molecule type" value="Genomic_DNA"/>
</dbReference>
<gene>
    <name evidence="2" type="ORF">GCM10018785_67270</name>
</gene>